<dbReference type="EMBL" id="JXLC01000007">
    <property type="protein sequence ID" value="OJG92218.1"/>
    <property type="molecule type" value="Genomic_DNA"/>
</dbReference>
<comment type="pathway">
    <text evidence="1">Carbohydrate acid metabolism.</text>
</comment>
<proteinExistence type="inferred from homology"/>
<evidence type="ECO:0000313" key="9">
    <source>
        <dbReference type="Proteomes" id="UP000183039"/>
    </source>
</evidence>
<dbReference type="CDD" id="cd00452">
    <property type="entry name" value="KDPG_aldolase"/>
    <property type="match status" value="1"/>
</dbReference>
<reference evidence="6 8" key="2">
    <citation type="submission" date="2015-12" db="EMBL/GenBank/DDBJ databases">
        <authorList>
            <person name="Lauer A."/>
            <person name="Humrighouse B."/>
            <person name="Loparev V."/>
            <person name="Shewmaker P.L."/>
            <person name="Whitney A.M."/>
            <person name="McLaughlin R.W."/>
        </authorList>
    </citation>
    <scope>NUCLEOTIDE SEQUENCE [LARGE SCALE GENOMIC DNA]</scope>
    <source>
        <strain evidence="6 8">LMG 23085</strain>
    </source>
</reference>
<dbReference type="SUPFAM" id="SSF51569">
    <property type="entry name" value="Aldolase"/>
    <property type="match status" value="1"/>
</dbReference>
<gene>
    <name evidence="6" type="ORF">ATZ33_04865</name>
    <name evidence="7" type="ORF">RV15_GL003320</name>
</gene>
<organism evidence="7 9">
    <name type="scientific">Enterococcus silesiacus</name>
    <dbReference type="NCBI Taxonomy" id="332949"/>
    <lineage>
        <taxon>Bacteria</taxon>
        <taxon>Bacillati</taxon>
        <taxon>Bacillota</taxon>
        <taxon>Bacilli</taxon>
        <taxon>Lactobacillales</taxon>
        <taxon>Enterococcaceae</taxon>
        <taxon>Enterococcus</taxon>
    </lineage>
</organism>
<dbReference type="Pfam" id="PF01081">
    <property type="entry name" value="Aldolase"/>
    <property type="match status" value="1"/>
</dbReference>
<dbReference type="KEGG" id="ess:ATZ33_04865"/>
<keyword evidence="8" id="KW-1185">Reference proteome</keyword>
<evidence type="ECO:0000313" key="7">
    <source>
        <dbReference type="EMBL" id="OJG92218.1"/>
    </source>
</evidence>
<evidence type="ECO:0000256" key="2">
    <source>
        <dbReference type="ARBA" id="ARBA00006906"/>
    </source>
</evidence>
<dbReference type="PANTHER" id="PTHR30246:SF1">
    <property type="entry name" value="2-DEHYDRO-3-DEOXY-6-PHOSPHOGALACTONATE ALDOLASE-RELATED"/>
    <property type="match status" value="1"/>
</dbReference>
<sequence length="214" mass="22921">MFRTTILNRIEETTIMAIVRVETIERAVEIAEGCLAGGVDCLEISYTLPNAGAIIQQLSERYGTKLLIGAGTVLDSETARLAILTGASFIIAPNYDAAVCKMCNRYQIPYMPGCTSMTEMITALEAGAAMVKAFPISSYYGPTLITTLKTPTPYLPIMSSGGVNLENIDEWLSSGVDCVGVGSLLTTGTKEEIAENAKQLKLAVVKHSSRNKSL</sequence>
<dbReference type="Proteomes" id="UP000183039">
    <property type="component" value="Unassembled WGS sequence"/>
</dbReference>
<protein>
    <submittedName>
        <fullName evidence="7">2-dehydro-3-deoxyphosphogluconate aldolase/4-hydroxy-2-oxoglutarate aldolase</fullName>
    </submittedName>
    <submittedName>
        <fullName evidence="6">Ketohydroxyglutarate aldolase</fullName>
    </submittedName>
</protein>
<evidence type="ECO:0000256" key="3">
    <source>
        <dbReference type="ARBA" id="ARBA00011233"/>
    </source>
</evidence>
<dbReference type="Gene3D" id="3.20.20.70">
    <property type="entry name" value="Aldolase class I"/>
    <property type="match status" value="1"/>
</dbReference>
<name>A0A0S3K8S4_9ENTE</name>
<dbReference type="GO" id="GO:0016829">
    <property type="term" value="F:lyase activity"/>
    <property type="evidence" value="ECO:0007669"/>
    <property type="project" value="UniProtKB-KW"/>
</dbReference>
<dbReference type="AlphaFoldDB" id="A0A0S3K8S4"/>
<comment type="similarity">
    <text evidence="2">Belongs to the KHG/KDPG aldolase family.</text>
</comment>
<dbReference type="Proteomes" id="UP000065511">
    <property type="component" value="Chromosome"/>
</dbReference>
<evidence type="ECO:0000313" key="8">
    <source>
        <dbReference type="Proteomes" id="UP000065511"/>
    </source>
</evidence>
<comment type="subunit">
    <text evidence="3">Homotrimer.</text>
</comment>
<evidence type="ECO:0000256" key="4">
    <source>
        <dbReference type="ARBA" id="ARBA00023239"/>
    </source>
</evidence>
<evidence type="ECO:0000256" key="5">
    <source>
        <dbReference type="ARBA" id="ARBA00023277"/>
    </source>
</evidence>
<dbReference type="OrthoDB" id="9802667at2"/>
<dbReference type="InterPro" id="IPR013785">
    <property type="entry name" value="Aldolase_TIM"/>
</dbReference>
<reference evidence="7 9" key="1">
    <citation type="submission" date="2014-12" db="EMBL/GenBank/DDBJ databases">
        <title>Draft genome sequences of 29 type strains of Enterococci.</title>
        <authorList>
            <person name="Zhong Z."/>
            <person name="Sun Z."/>
            <person name="Liu W."/>
            <person name="Zhang W."/>
            <person name="Zhang H."/>
        </authorList>
    </citation>
    <scope>NUCLEOTIDE SEQUENCE [LARGE SCALE GENOMIC DNA]</scope>
    <source>
        <strain evidence="7 9">DSM 22801</strain>
    </source>
</reference>
<dbReference type="RefSeq" id="WP_071877249.1">
    <property type="nucleotide sequence ID" value="NZ_JXLC01000007.1"/>
</dbReference>
<dbReference type="EMBL" id="CP013614">
    <property type="protein sequence ID" value="ALS00726.1"/>
    <property type="molecule type" value="Genomic_DNA"/>
</dbReference>
<evidence type="ECO:0000313" key="6">
    <source>
        <dbReference type="EMBL" id="ALS00726.1"/>
    </source>
</evidence>
<keyword evidence="4" id="KW-0456">Lyase</keyword>
<dbReference type="PANTHER" id="PTHR30246">
    <property type="entry name" value="2-KETO-3-DEOXY-6-PHOSPHOGLUCONATE ALDOLASE"/>
    <property type="match status" value="1"/>
</dbReference>
<keyword evidence="5" id="KW-0119">Carbohydrate metabolism</keyword>
<dbReference type="InterPro" id="IPR000887">
    <property type="entry name" value="Aldlse_KDPG_KHG"/>
</dbReference>
<accession>A0A0S3K8S4</accession>
<evidence type="ECO:0000256" key="1">
    <source>
        <dbReference type="ARBA" id="ARBA00004761"/>
    </source>
</evidence>